<keyword evidence="5" id="KW-0325">Glycoprotein</keyword>
<dbReference type="GO" id="GO:0006508">
    <property type="term" value="P:proteolysis"/>
    <property type="evidence" value="ECO:0007669"/>
    <property type="project" value="UniProtKB-KW"/>
</dbReference>
<dbReference type="GO" id="GO:0004185">
    <property type="term" value="F:serine-type carboxypeptidase activity"/>
    <property type="evidence" value="ECO:0007669"/>
    <property type="project" value="InterPro"/>
</dbReference>
<dbReference type="GO" id="GO:0016747">
    <property type="term" value="F:acyltransferase activity, transferring groups other than amino-acyl groups"/>
    <property type="evidence" value="ECO:0007669"/>
    <property type="project" value="TreeGrafter"/>
</dbReference>
<dbReference type="GO" id="GO:0019748">
    <property type="term" value="P:secondary metabolic process"/>
    <property type="evidence" value="ECO:0007669"/>
    <property type="project" value="TreeGrafter"/>
</dbReference>
<evidence type="ECO:0000256" key="3">
    <source>
        <dbReference type="ARBA" id="ARBA00022670"/>
    </source>
</evidence>
<dbReference type="Pfam" id="PF00450">
    <property type="entry name" value="Peptidase_S10"/>
    <property type="match status" value="1"/>
</dbReference>
<dbReference type="InterPro" id="IPR029058">
    <property type="entry name" value="AB_hydrolase_fold"/>
</dbReference>
<keyword evidence="3" id="KW-0645">Protease</keyword>
<keyword evidence="2" id="KW-0121">Carboxypeptidase</keyword>
<reference evidence="6" key="1">
    <citation type="submission" date="2023-04" db="EMBL/GenBank/DDBJ databases">
        <authorList>
            <person name="Vijverberg K."/>
            <person name="Xiong W."/>
            <person name="Schranz E."/>
        </authorList>
    </citation>
    <scope>NUCLEOTIDE SEQUENCE</scope>
</reference>
<comment type="similarity">
    <text evidence="1">Belongs to the peptidase S10 family.</text>
</comment>
<protein>
    <submittedName>
        <fullName evidence="6">Uncharacterized protein</fullName>
    </submittedName>
</protein>
<dbReference type="InterPro" id="IPR001563">
    <property type="entry name" value="Peptidase_S10"/>
</dbReference>
<evidence type="ECO:0000256" key="1">
    <source>
        <dbReference type="ARBA" id="ARBA00009431"/>
    </source>
</evidence>
<evidence type="ECO:0000256" key="2">
    <source>
        <dbReference type="ARBA" id="ARBA00022645"/>
    </source>
</evidence>
<keyword evidence="4" id="KW-0378">Hydrolase</keyword>
<name>A0AA35Z346_LACSI</name>
<dbReference type="Proteomes" id="UP001177003">
    <property type="component" value="Chromosome 5"/>
</dbReference>
<dbReference type="PANTHER" id="PTHR11802">
    <property type="entry name" value="SERINE PROTEASE FAMILY S10 SERINE CARBOXYPEPTIDASE"/>
    <property type="match status" value="1"/>
</dbReference>
<evidence type="ECO:0000256" key="4">
    <source>
        <dbReference type="ARBA" id="ARBA00022801"/>
    </source>
</evidence>
<dbReference type="PANTHER" id="PTHR11802:SF224">
    <property type="entry name" value="SERINE CARBOXYPEPTIDASE-LIKE 7 ISOFORM X1"/>
    <property type="match status" value="1"/>
</dbReference>
<gene>
    <name evidence="6" type="ORF">LSALG_LOCUS24505</name>
</gene>
<dbReference type="EMBL" id="OX465081">
    <property type="protein sequence ID" value="CAI9285014.1"/>
    <property type="molecule type" value="Genomic_DNA"/>
</dbReference>
<dbReference type="AlphaFoldDB" id="A0AA35Z346"/>
<proteinExistence type="inferred from homology"/>
<dbReference type="SUPFAM" id="SSF53474">
    <property type="entry name" value="alpha/beta-Hydrolases"/>
    <property type="match status" value="1"/>
</dbReference>
<dbReference type="InterPro" id="IPR033124">
    <property type="entry name" value="Ser_caboxypep_his_AS"/>
</dbReference>
<evidence type="ECO:0000313" key="7">
    <source>
        <dbReference type="Proteomes" id="UP001177003"/>
    </source>
</evidence>
<dbReference type="PROSITE" id="PS00560">
    <property type="entry name" value="CARBOXYPEPT_SER_HIS"/>
    <property type="match status" value="1"/>
</dbReference>
<sequence>MAYTSLQFIRSTTKPQSLSYLQQWIRFNNWGSVVFLLLLVFLEITESRFLVKTLPGLPGDLPFTLETGYIGVGEYDEVQLFYYFVESEGNPKDDPLMLWLTGGPGCSGLSGLLYEIGPFTINYVNSTVENVMLEINPHSWTKAANIIFLDQPAGSGFSYAKTPEAYITNDTLSTVQIYQFLRKWLVDHPTFLKNPLYIAGDSYSGLVVPMIVLEIYNGNEVGEGPQINIKGYVIGNPLADTNGDYNSRIPFAHRMALLSDAIYNSTKETCHGEYLNVDPNNTRCVHDLQVVDKFLERICMPHILEPVCDTSYALKFHLFKRDLRSLDKTSADVPQLQKQWCRDDNYVYSSIWANRRDVQEALHIPKELNGIEWVRCNETLVFSTDTEPISYTHNVISAVSYHRKLIDKNCRALVYSGDHDMLIPYMGTINWIESLKLLVVNYWRPWFVDEQVAGYTMKYSNKNYNLTYATVKGGGHTAPEYKPKECLSMLTRWLDNGNL</sequence>
<evidence type="ECO:0000256" key="5">
    <source>
        <dbReference type="ARBA" id="ARBA00023180"/>
    </source>
</evidence>
<dbReference type="Gene3D" id="3.40.50.1820">
    <property type="entry name" value="alpha/beta hydrolase"/>
    <property type="match status" value="1"/>
</dbReference>
<dbReference type="FunFam" id="3.40.50.1820:FF:000072">
    <property type="entry name" value="Serine carboxypeptidase-like 19"/>
    <property type="match status" value="1"/>
</dbReference>
<keyword evidence="7" id="KW-1185">Reference proteome</keyword>
<evidence type="ECO:0000313" key="6">
    <source>
        <dbReference type="EMBL" id="CAI9285014.1"/>
    </source>
</evidence>
<accession>A0AA35Z346</accession>
<organism evidence="6 7">
    <name type="scientific">Lactuca saligna</name>
    <name type="common">Willowleaf lettuce</name>
    <dbReference type="NCBI Taxonomy" id="75948"/>
    <lineage>
        <taxon>Eukaryota</taxon>
        <taxon>Viridiplantae</taxon>
        <taxon>Streptophyta</taxon>
        <taxon>Embryophyta</taxon>
        <taxon>Tracheophyta</taxon>
        <taxon>Spermatophyta</taxon>
        <taxon>Magnoliopsida</taxon>
        <taxon>eudicotyledons</taxon>
        <taxon>Gunneridae</taxon>
        <taxon>Pentapetalae</taxon>
        <taxon>asterids</taxon>
        <taxon>campanulids</taxon>
        <taxon>Asterales</taxon>
        <taxon>Asteraceae</taxon>
        <taxon>Cichorioideae</taxon>
        <taxon>Cichorieae</taxon>
        <taxon>Lactucinae</taxon>
        <taxon>Lactuca</taxon>
    </lineage>
</organism>
<dbReference type="PRINTS" id="PR00724">
    <property type="entry name" value="CRBOXYPTASEC"/>
</dbReference>
<dbReference type="FunFam" id="3.40.50.12670:FF:000002">
    <property type="entry name" value="Carboxypeptidase"/>
    <property type="match status" value="1"/>
</dbReference>